<dbReference type="PANTHER" id="PTHR10760">
    <property type="entry name" value="TORSIN"/>
    <property type="match status" value="1"/>
</dbReference>
<sequence>MSERSPFNVSFPPTNCSKYRGKKSEEWSPQSQESKPDPCFDSDEENYESNMTSISSDCSSGLSSFDSPLPWAENSSFSNPSTSKSLVLQSRGNKGYHEGNEQTEWAGEYVRRSNSLVIGKRSRAIGLKDMDLTGNIAAKYIREAKEANKSPSKKRLFSPLSKQMSCPTFSTPFDRLFDRHEVTGRASQTGKASHTSLGRVLNLELDSQTNSPLVDSSAEEVSLNLRTHSVKLFSCADEKGIPKEEFDHDWWERCKRTNTPVATQSSNELFSTFAPKVMEFIDLTVNDELSDSEASNTNRNSEYDDIAEKAGDVCVQNTSHHRYPPVSEQASMKKRVFSFSDDEDSDSGTKFQLKSDKESSEESLLSDPAPQRKSHSLQGFVKMSMVFFLCALLLSVYLHANPHGFCLDSEFTNNISGIGSALKSELFGQHIAQKIVTAALKNHFNSKNIRKPLVLAFHGWTGIGKNFVSNIITEHFFKRKTNSPFVHKFIIPLHFPHESEVEMYNQQMFKWIRGNVSHCRKGGLFIFDEMDKIHIGMMDTIKAVLLDYQGKKVESGHQNVIFIFLSNSGGEAINQHVLRHILDGKLRESLTLSELEVIFHDIAKRIPNIWFADLLKSEVIDYLVPFLPLERTHVKQCIRRELVKKGGNFESSTTNAVGTLSGKEGLKAKSRPSLCRFVSVPLRAGQKFLVHISPLSKSLIGQRREQKTPVTEKAKDVCIDMSARVEFLQKYSKSNYNSAT</sequence>
<dbReference type="STRING" id="46731.A0A3M6TEC5"/>
<organism evidence="4 5">
    <name type="scientific">Pocillopora damicornis</name>
    <name type="common">Cauliflower coral</name>
    <name type="synonym">Millepora damicornis</name>
    <dbReference type="NCBI Taxonomy" id="46731"/>
    <lineage>
        <taxon>Eukaryota</taxon>
        <taxon>Metazoa</taxon>
        <taxon>Cnidaria</taxon>
        <taxon>Anthozoa</taxon>
        <taxon>Hexacorallia</taxon>
        <taxon>Scleractinia</taxon>
        <taxon>Astrocoeniina</taxon>
        <taxon>Pocilloporidae</taxon>
        <taxon>Pocillopora</taxon>
    </lineage>
</organism>
<dbReference type="SMART" id="SM00382">
    <property type="entry name" value="AAA"/>
    <property type="match status" value="1"/>
</dbReference>
<evidence type="ECO:0000313" key="4">
    <source>
        <dbReference type="EMBL" id="RMX39730.1"/>
    </source>
</evidence>
<feature type="region of interest" description="Disordered" evidence="2">
    <location>
        <begin position="1"/>
        <end position="61"/>
    </location>
</feature>
<name>A0A3M6TEC5_POCDA</name>
<comment type="caution">
    <text evidence="4">The sequence shown here is derived from an EMBL/GenBank/DDBJ whole genome shotgun (WGS) entry which is preliminary data.</text>
</comment>
<dbReference type="InterPro" id="IPR010448">
    <property type="entry name" value="Torsin"/>
</dbReference>
<comment type="similarity">
    <text evidence="1">Belongs to the ClpA/ClpB family. Torsin subfamily.</text>
</comment>
<dbReference type="Gene3D" id="3.40.50.300">
    <property type="entry name" value="P-loop containing nucleotide triphosphate hydrolases"/>
    <property type="match status" value="1"/>
</dbReference>
<feature type="compositionally biased region" description="Polar residues" evidence="2">
    <location>
        <begin position="1"/>
        <end position="17"/>
    </location>
</feature>
<evidence type="ECO:0000256" key="1">
    <source>
        <dbReference type="ARBA" id="ARBA00006235"/>
    </source>
</evidence>
<evidence type="ECO:0000256" key="2">
    <source>
        <dbReference type="SAM" id="MobiDB-lite"/>
    </source>
</evidence>
<feature type="region of interest" description="Disordered" evidence="2">
    <location>
        <begin position="338"/>
        <end position="372"/>
    </location>
</feature>
<dbReference type="InterPro" id="IPR003593">
    <property type="entry name" value="AAA+_ATPase"/>
</dbReference>
<gene>
    <name evidence="4" type="ORF">pdam_00022296</name>
</gene>
<accession>A0A3M6TEC5</accession>
<dbReference type="EMBL" id="RCHS01003788">
    <property type="protein sequence ID" value="RMX39730.1"/>
    <property type="molecule type" value="Genomic_DNA"/>
</dbReference>
<dbReference type="OrthoDB" id="19623at2759"/>
<feature type="region of interest" description="Disordered" evidence="2">
    <location>
        <begin position="73"/>
        <end position="99"/>
    </location>
</feature>
<dbReference type="GO" id="GO:0012505">
    <property type="term" value="C:endomembrane system"/>
    <property type="evidence" value="ECO:0007669"/>
    <property type="project" value="UniProtKB-ARBA"/>
</dbReference>
<dbReference type="GO" id="GO:0016887">
    <property type="term" value="F:ATP hydrolysis activity"/>
    <property type="evidence" value="ECO:0007669"/>
    <property type="project" value="InterPro"/>
</dbReference>
<dbReference type="InterPro" id="IPR027417">
    <property type="entry name" value="P-loop_NTPase"/>
</dbReference>
<reference evidence="4 5" key="1">
    <citation type="journal article" date="2018" name="Sci. Rep.">
        <title>Comparative analysis of the Pocillopora damicornis genome highlights role of immune system in coral evolution.</title>
        <authorList>
            <person name="Cunning R."/>
            <person name="Bay R.A."/>
            <person name="Gillette P."/>
            <person name="Baker A.C."/>
            <person name="Traylor-Knowles N."/>
        </authorList>
    </citation>
    <scope>NUCLEOTIDE SEQUENCE [LARGE SCALE GENOMIC DNA]</scope>
    <source>
        <strain evidence="4">RSMAS</strain>
        <tissue evidence="4">Whole animal</tissue>
    </source>
</reference>
<dbReference type="SUPFAM" id="SSF52540">
    <property type="entry name" value="P-loop containing nucleoside triphosphate hydrolases"/>
    <property type="match status" value="1"/>
</dbReference>
<dbReference type="Proteomes" id="UP000275408">
    <property type="component" value="Unassembled WGS sequence"/>
</dbReference>
<dbReference type="PANTHER" id="PTHR10760:SF2">
    <property type="entry name" value="LD13476P-RELATED"/>
    <property type="match status" value="1"/>
</dbReference>
<evidence type="ECO:0000259" key="3">
    <source>
        <dbReference type="SMART" id="SM00382"/>
    </source>
</evidence>
<feature type="compositionally biased region" description="Low complexity" evidence="2">
    <location>
        <begin position="75"/>
        <end position="85"/>
    </location>
</feature>
<dbReference type="GO" id="GO:0005737">
    <property type="term" value="C:cytoplasm"/>
    <property type="evidence" value="ECO:0007669"/>
    <property type="project" value="UniProtKB-ARBA"/>
</dbReference>
<dbReference type="Pfam" id="PF06309">
    <property type="entry name" value="Torsin"/>
    <property type="match status" value="1"/>
</dbReference>
<protein>
    <recommendedName>
        <fullName evidence="3">AAA+ ATPase domain-containing protein</fullName>
    </recommendedName>
</protein>
<dbReference type="AlphaFoldDB" id="A0A3M6TEC5"/>
<keyword evidence="5" id="KW-1185">Reference proteome</keyword>
<feature type="domain" description="AAA+ ATPase" evidence="3">
    <location>
        <begin position="451"/>
        <end position="592"/>
    </location>
</feature>
<evidence type="ECO:0000313" key="5">
    <source>
        <dbReference type="Proteomes" id="UP000275408"/>
    </source>
</evidence>
<proteinExistence type="inferred from homology"/>
<dbReference type="GO" id="GO:0005524">
    <property type="term" value="F:ATP binding"/>
    <property type="evidence" value="ECO:0007669"/>
    <property type="project" value="InterPro"/>
</dbReference>